<evidence type="ECO:0008006" key="4">
    <source>
        <dbReference type="Google" id="ProtNLM"/>
    </source>
</evidence>
<dbReference type="STRING" id="471854.Dfer_4189"/>
<dbReference type="AlphaFoldDB" id="C6W0T7"/>
<gene>
    <name evidence="2" type="ordered locus">Dfer_4189</name>
</gene>
<sequence>MSHLSIVISKMKKIFLFTVVSLLAFSAAHSQSSIVKFHPIPLINRTLSLGFEQKVSQSGSVQVNVDYATETDFGFKSTWFGIGAEYRIYNLVRALKGIDENAPNGFFVAPTVGIRFFKDIDKDDPDPEFDEKYSFAHVGALAGYQWLPNLNGKKPLAIEGSVGLLGGLMTKGEKIDYEDWALWPRFGIGFVPAINMSVGFAFGK</sequence>
<accession>C6W0T7</accession>
<dbReference type="KEGG" id="dfe:Dfer_4189"/>
<dbReference type="HOGENOM" id="CLU_1341490_0_0_10"/>
<feature type="chain" id="PRO_5002969355" description="Outer membrane protein beta-barrel domain-containing protein" evidence="1">
    <location>
        <begin position="31"/>
        <end position="204"/>
    </location>
</feature>
<dbReference type="Proteomes" id="UP000002011">
    <property type="component" value="Chromosome"/>
</dbReference>
<name>C6W0T7_DYAFD</name>
<dbReference type="EMBL" id="CP001619">
    <property type="protein sequence ID" value="ACT95392.1"/>
    <property type="molecule type" value="Genomic_DNA"/>
</dbReference>
<proteinExistence type="predicted"/>
<evidence type="ECO:0000313" key="2">
    <source>
        <dbReference type="EMBL" id="ACT95392.1"/>
    </source>
</evidence>
<evidence type="ECO:0000256" key="1">
    <source>
        <dbReference type="SAM" id="SignalP"/>
    </source>
</evidence>
<organism evidence="2 3">
    <name type="scientific">Dyadobacter fermentans (strain ATCC 700827 / DSM 18053 / CIP 107007 / KCTC 52180 / NS114)</name>
    <dbReference type="NCBI Taxonomy" id="471854"/>
    <lineage>
        <taxon>Bacteria</taxon>
        <taxon>Pseudomonadati</taxon>
        <taxon>Bacteroidota</taxon>
        <taxon>Cytophagia</taxon>
        <taxon>Cytophagales</taxon>
        <taxon>Spirosomataceae</taxon>
        <taxon>Dyadobacter</taxon>
    </lineage>
</organism>
<reference evidence="2 3" key="1">
    <citation type="journal article" date="2009" name="Stand. Genomic Sci.">
        <title>Complete genome sequence of Dyadobacter fermentans type strain (NS114).</title>
        <authorList>
            <person name="Lang E."/>
            <person name="Lapidus A."/>
            <person name="Chertkov O."/>
            <person name="Brettin T."/>
            <person name="Detter J.C."/>
            <person name="Han C."/>
            <person name="Copeland A."/>
            <person name="Glavina Del Rio T."/>
            <person name="Nolan M."/>
            <person name="Chen F."/>
            <person name="Lucas S."/>
            <person name="Tice H."/>
            <person name="Cheng J.F."/>
            <person name="Land M."/>
            <person name="Hauser L."/>
            <person name="Chang Y.J."/>
            <person name="Jeffries C.D."/>
            <person name="Kopitz M."/>
            <person name="Bruce D."/>
            <person name="Goodwin L."/>
            <person name="Pitluck S."/>
            <person name="Ovchinnikova G."/>
            <person name="Pati A."/>
            <person name="Ivanova N."/>
            <person name="Mavrommatis K."/>
            <person name="Chen A."/>
            <person name="Palaniappan K."/>
            <person name="Chain P."/>
            <person name="Bristow J."/>
            <person name="Eisen J.A."/>
            <person name="Markowitz V."/>
            <person name="Hugenholtz P."/>
            <person name="Goker M."/>
            <person name="Rohde M."/>
            <person name="Kyrpides N.C."/>
            <person name="Klenk H.P."/>
        </authorList>
    </citation>
    <scope>NUCLEOTIDE SEQUENCE [LARGE SCALE GENOMIC DNA]</scope>
    <source>
        <strain evidence="3">ATCC 700827 / DSM 18053 / CIP 107007 / KCTC 52180 / NS114</strain>
    </source>
</reference>
<evidence type="ECO:0000313" key="3">
    <source>
        <dbReference type="Proteomes" id="UP000002011"/>
    </source>
</evidence>
<keyword evidence="1" id="KW-0732">Signal</keyword>
<feature type="signal peptide" evidence="1">
    <location>
        <begin position="1"/>
        <end position="30"/>
    </location>
</feature>
<protein>
    <recommendedName>
        <fullName evidence="4">Outer membrane protein beta-barrel domain-containing protein</fullName>
    </recommendedName>
</protein>
<keyword evidence="3" id="KW-1185">Reference proteome</keyword>